<keyword evidence="11" id="KW-1185">Reference proteome</keyword>
<keyword evidence="3" id="KW-0165">Cleavage on pair of basic residues</keyword>
<organism evidence="10 11">
    <name type="scientific">Scyliorhinus torazame</name>
    <name type="common">Cloudy catshark</name>
    <name type="synonym">Catulus torazame</name>
    <dbReference type="NCBI Taxonomy" id="75743"/>
    <lineage>
        <taxon>Eukaryota</taxon>
        <taxon>Metazoa</taxon>
        <taxon>Chordata</taxon>
        <taxon>Craniata</taxon>
        <taxon>Vertebrata</taxon>
        <taxon>Chondrichthyes</taxon>
        <taxon>Elasmobranchii</taxon>
        <taxon>Galeomorphii</taxon>
        <taxon>Galeoidea</taxon>
        <taxon>Carcharhiniformes</taxon>
        <taxon>Scyliorhinidae</taxon>
        <taxon>Scyliorhinus</taxon>
    </lineage>
</organism>
<dbReference type="PROSITE" id="PS51034">
    <property type="entry name" value="ZP_2"/>
    <property type="match status" value="1"/>
</dbReference>
<keyword evidence="6" id="KW-0278">Fertilization</keyword>
<evidence type="ECO:0000256" key="4">
    <source>
        <dbReference type="ARBA" id="ARBA00022692"/>
    </source>
</evidence>
<name>A0A401QFM2_SCYTO</name>
<dbReference type="GO" id="GO:0032190">
    <property type="term" value="F:acrosin binding"/>
    <property type="evidence" value="ECO:0007669"/>
    <property type="project" value="TreeGrafter"/>
</dbReference>
<keyword evidence="5 8" id="KW-1133">Transmembrane helix</keyword>
<evidence type="ECO:0000256" key="8">
    <source>
        <dbReference type="SAM" id="Phobius"/>
    </source>
</evidence>
<evidence type="ECO:0000256" key="6">
    <source>
        <dbReference type="ARBA" id="ARBA00023279"/>
    </source>
</evidence>
<dbReference type="InterPro" id="IPR051148">
    <property type="entry name" value="Zona_Pellucida_Domain_gp"/>
</dbReference>
<proteinExistence type="predicted"/>
<feature type="non-terminal residue" evidence="10">
    <location>
        <position position="1"/>
    </location>
</feature>
<comment type="caution">
    <text evidence="10">The sequence shown here is derived from an EMBL/GenBank/DDBJ whole genome shotgun (WGS) entry which is preliminary data.</text>
</comment>
<keyword evidence="2" id="KW-0964">Secreted</keyword>
<dbReference type="GO" id="GO:0060468">
    <property type="term" value="P:prevention of polyspermy"/>
    <property type="evidence" value="ECO:0007669"/>
    <property type="project" value="TreeGrafter"/>
</dbReference>
<evidence type="ECO:0000313" key="10">
    <source>
        <dbReference type="EMBL" id="GCB84166.1"/>
    </source>
</evidence>
<evidence type="ECO:0000256" key="1">
    <source>
        <dbReference type="ARBA" id="ARBA00004251"/>
    </source>
</evidence>
<keyword evidence="2" id="KW-0272">Extracellular matrix</keyword>
<comment type="subcellular location">
    <subcellularLocation>
        <location evidence="1">Cell membrane</location>
        <topology evidence="1">Single-pass type I membrane protein</topology>
    </subcellularLocation>
    <subcellularLocation>
        <location evidence="7">Zona pellucida</location>
    </subcellularLocation>
</comment>
<evidence type="ECO:0000256" key="3">
    <source>
        <dbReference type="ARBA" id="ARBA00022685"/>
    </source>
</evidence>
<accession>A0A401QFM2</accession>
<protein>
    <recommendedName>
        <fullName evidence="9">ZP domain-containing protein</fullName>
    </recommendedName>
</protein>
<evidence type="ECO:0000256" key="2">
    <source>
        <dbReference type="ARBA" id="ARBA00022530"/>
    </source>
</evidence>
<reference evidence="10 11" key="1">
    <citation type="journal article" date="2018" name="Nat. Ecol. Evol.">
        <title>Shark genomes provide insights into elasmobranch evolution and the origin of vertebrates.</title>
        <authorList>
            <person name="Hara Y"/>
            <person name="Yamaguchi K"/>
            <person name="Onimaru K"/>
            <person name="Kadota M"/>
            <person name="Koyanagi M"/>
            <person name="Keeley SD"/>
            <person name="Tatsumi K"/>
            <person name="Tanaka K"/>
            <person name="Motone F"/>
            <person name="Kageyama Y"/>
            <person name="Nozu R"/>
            <person name="Adachi N"/>
            <person name="Nishimura O"/>
            <person name="Nakagawa R"/>
            <person name="Tanegashima C"/>
            <person name="Kiyatake I"/>
            <person name="Matsumoto R"/>
            <person name="Murakumo K"/>
            <person name="Nishida K"/>
            <person name="Terakita A"/>
            <person name="Kuratani S"/>
            <person name="Sato K"/>
            <person name="Hyodo S Kuraku.S."/>
        </authorList>
    </citation>
    <scope>NUCLEOTIDE SEQUENCE [LARGE SCALE GENOMIC DNA]</scope>
</reference>
<gene>
    <name evidence="10" type="ORF">scyTo_0024790</name>
</gene>
<dbReference type="EMBL" id="BFAA01056052">
    <property type="protein sequence ID" value="GCB84166.1"/>
    <property type="molecule type" value="Genomic_DNA"/>
</dbReference>
<dbReference type="PANTHER" id="PTHR23343">
    <property type="entry name" value="ZONA PELLUCIDA SPERM-BINDING PROTEIN"/>
    <property type="match status" value="1"/>
</dbReference>
<dbReference type="GO" id="GO:0005886">
    <property type="term" value="C:plasma membrane"/>
    <property type="evidence" value="ECO:0007669"/>
    <property type="project" value="UniProtKB-SubCell"/>
</dbReference>
<dbReference type="InterPro" id="IPR001507">
    <property type="entry name" value="ZP_dom"/>
</dbReference>
<feature type="domain" description="ZP" evidence="9">
    <location>
        <begin position="1"/>
        <end position="29"/>
    </location>
</feature>
<feature type="transmembrane region" description="Helical" evidence="8">
    <location>
        <begin position="68"/>
        <end position="91"/>
    </location>
</feature>
<sequence>VYLHCSAEVCSPSGQDDCSPKCGQKRQRRSSIYEGILVSAPGPIFLEDESHQSKKLHEANGAAESPSWALQGVSIGLMMLSLSLLVVTAVFMKRPRPAASRCSEIGL</sequence>
<dbReference type="AlphaFoldDB" id="A0A401QFM2"/>
<dbReference type="PANTHER" id="PTHR23343:SF118">
    <property type="entry name" value="ZP DOMAIN-CONTAINING PROTEIN"/>
    <property type="match status" value="1"/>
</dbReference>
<dbReference type="InterPro" id="IPR042235">
    <property type="entry name" value="ZP-C_dom"/>
</dbReference>
<evidence type="ECO:0000313" key="11">
    <source>
        <dbReference type="Proteomes" id="UP000288216"/>
    </source>
</evidence>
<dbReference type="GO" id="GO:0035805">
    <property type="term" value="C:egg coat"/>
    <property type="evidence" value="ECO:0007669"/>
    <property type="project" value="UniProtKB-SubCell"/>
</dbReference>
<dbReference type="Gene3D" id="2.60.40.4100">
    <property type="entry name" value="Zona pellucida, ZP-C domain"/>
    <property type="match status" value="1"/>
</dbReference>
<evidence type="ECO:0000259" key="9">
    <source>
        <dbReference type="PROSITE" id="PS51034"/>
    </source>
</evidence>
<dbReference type="Proteomes" id="UP000288216">
    <property type="component" value="Unassembled WGS sequence"/>
</dbReference>
<evidence type="ECO:0000256" key="5">
    <source>
        <dbReference type="ARBA" id="ARBA00022989"/>
    </source>
</evidence>
<keyword evidence="4 8" id="KW-0812">Transmembrane</keyword>
<keyword evidence="8" id="KW-0472">Membrane</keyword>
<evidence type="ECO:0000256" key="7">
    <source>
        <dbReference type="ARBA" id="ARBA00024183"/>
    </source>
</evidence>
<dbReference type="GO" id="GO:0035804">
    <property type="term" value="F:structural constituent of egg coat"/>
    <property type="evidence" value="ECO:0007669"/>
    <property type="project" value="TreeGrafter"/>
</dbReference>
<dbReference type="GO" id="GO:0007339">
    <property type="term" value="P:binding of sperm to zona pellucida"/>
    <property type="evidence" value="ECO:0007669"/>
    <property type="project" value="TreeGrafter"/>
</dbReference>